<accession>A0A0G1MEW9</accession>
<reference evidence="1 2" key="1">
    <citation type="journal article" date="2015" name="Nature">
        <title>rRNA introns, odd ribosomes, and small enigmatic genomes across a large radiation of phyla.</title>
        <authorList>
            <person name="Brown C.T."/>
            <person name="Hug L.A."/>
            <person name="Thomas B.C."/>
            <person name="Sharon I."/>
            <person name="Castelle C.J."/>
            <person name="Singh A."/>
            <person name="Wilkins M.J."/>
            <person name="Williams K.H."/>
            <person name="Banfield J.F."/>
        </authorList>
    </citation>
    <scope>NUCLEOTIDE SEQUENCE [LARGE SCALE GENOMIC DNA]</scope>
</reference>
<dbReference type="Proteomes" id="UP000033999">
    <property type="component" value="Unassembled WGS sequence"/>
</dbReference>
<gene>
    <name evidence="1" type="ORF">UX10_C0022G0011</name>
</gene>
<proteinExistence type="predicted"/>
<dbReference type="InterPro" id="IPR029063">
    <property type="entry name" value="SAM-dependent_MTases_sf"/>
</dbReference>
<comment type="caution">
    <text evidence="1">The sequence shown here is derived from an EMBL/GenBank/DDBJ whole genome shotgun (WGS) entry which is preliminary data.</text>
</comment>
<dbReference type="SUPFAM" id="SSF53335">
    <property type="entry name" value="S-adenosyl-L-methionine-dependent methyltransferases"/>
    <property type="match status" value="1"/>
</dbReference>
<evidence type="ECO:0000313" key="1">
    <source>
        <dbReference type="EMBL" id="KKU06794.1"/>
    </source>
</evidence>
<dbReference type="EMBL" id="LCKX01000022">
    <property type="protein sequence ID" value="KKU06794.1"/>
    <property type="molecule type" value="Genomic_DNA"/>
</dbReference>
<protein>
    <submittedName>
        <fullName evidence="1">Uncharacterized protein</fullName>
    </submittedName>
</protein>
<organism evidence="1 2">
    <name type="scientific">Candidatus Magasanikbacteria bacterium GW2011_GWA2_45_39</name>
    <dbReference type="NCBI Taxonomy" id="1619041"/>
    <lineage>
        <taxon>Bacteria</taxon>
        <taxon>Candidatus Magasanikiibacteriota</taxon>
    </lineage>
</organism>
<sequence length="170" mass="20122">MDFEEKFDLFIGDLATTVTPVADHEKIFQNIKAHCHKDARIILKTPLRQNNKQVSHKEIFELYRKKYFHLNPFAGVWHEVLLADYDFGSDTMNCQTSLASLKKSHEKGVINDFEFTEFEKRWNALGEFKMNVPLQKEFVKKISKYFAVEENSSGQDWYKKWARLLILQNK</sequence>
<name>A0A0G1MEW9_9BACT</name>
<dbReference type="AlphaFoldDB" id="A0A0G1MEW9"/>
<evidence type="ECO:0000313" key="2">
    <source>
        <dbReference type="Proteomes" id="UP000033999"/>
    </source>
</evidence>